<accession>A0A9W9UXX5</accession>
<dbReference type="Proteomes" id="UP001148299">
    <property type="component" value="Unassembled WGS sequence"/>
</dbReference>
<reference evidence="1" key="1">
    <citation type="submission" date="2022-12" db="EMBL/GenBank/DDBJ databases">
        <authorList>
            <person name="Petersen C."/>
        </authorList>
    </citation>
    <scope>NUCLEOTIDE SEQUENCE</scope>
    <source>
        <strain evidence="1">IBT 35675</strain>
    </source>
</reference>
<keyword evidence="2" id="KW-1185">Reference proteome</keyword>
<evidence type="ECO:0000313" key="2">
    <source>
        <dbReference type="Proteomes" id="UP001148299"/>
    </source>
</evidence>
<organism evidence="1 2">
    <name type="scientific">Penicillium brevicompactum</name>
    <dbReference type="NCBI Taxonomy" id="5074"/>
    <lineage>
        <taxon>Eukaryota</taxon>
        <taxon>Fungi</taxon>
        <taxon>Dikarya</taxon>
        <taxon>Ascomycota</taxon>
        <taxon>Pezizomycotina</taxon>
        <taxon>Eurotiomycetes</taxon>
        <taxon>Eurotiomycetidae</taxon>
        <taxon>Eurotiales</taxon>
        <taxon>Aspergillaceae</taxon>
        <taxon>Penicillium</taxon>
    </lineage>
</organism>
<evidence type="ECO:0000313" key="1">
    <source>
        <dbReference type="EMBL" id="KAJ5361527.1"/>
    </source>
</evidence>
<proteinExistence type="predicted"/>
<dbReference type="AlphaFoldDB" id="A0A9W9UXX5"/>
<sequence>MHVTNRHQISKGLTTDKAVNVTEFLVHLSHVKVFEIGSVLCEKHHLPFIVRASICRGAMIIEWNGYIEPELGEVYHVDVDIQVFSNSRGNVESDVFEKTVETIISIFDPVELSINSLFDDGSSLLLGIVDINLPLSDR</sequence>
<name>A0A9W9UXX5_PENBR</name>
<dbReference type="EMBL" id="JAPZBR010000002">
    <property type="protein sequence ID" value="KAJ5361527.1"/>
    <property type="molecule type" value="Genomic_DNA"/>
</dbReference>
<comment type="caution">
    <text evidence="1">The sequence shown here is derived from an EMBL/GenBank/DDBJ whole genome shotgun (WGS) entry which is preliminary data.</text>
</comment>
<gene>
    <name evidence="1" type="ORF">N7541_002371</name>
</gene>
<protein>
    <submittedName>
        <fullName evidence="1">Uncharacterized protein</fullName>
    </submittedName>
</protein>
<reference evidence="1" key="2">
    <citation type="journal article" date="2023" name="IMA Fungus">
        <title>Comparative genomic study of the Penicillium genus elucidates a diverse pangenome and 15 lateral gene transfer events.</title>
        <authorList>
            <person name="Petersen C."/>
            <person name="Sorensen T."/>
            <person name="Nielsen M.R."/>
            <person name="Sondergaard T.E."/>
            <person name="Sorensen J.L."/>
            <person name="Fitzpatrick D.A."/>
            <person name="Frisvad J.C."/>
            <person name="Nielsen K.L."/>
        </authorList>
    </citation>
    <scope>NUCLEOTIDE SEQUENCE</scope>
    <source>
        <strain evidence="1">IBT 35675</strain>
    </source>
</reference>